<evidence type="ECO:0000259" key="9">
    <source>
        <dbReference type="Pfam" id="PF23247"/>
    </source>
</evidence>
<dbReference type="InterPro" id="IPR058922">
    <property type="entry name" value="WHD_DRP"/>
</dbReference>
<comment type="similarity">
    <text evidence="1">Belongs to the disease resistance NB-LRR family.</text>
</comment>
<evidence type="ECO:0000256" key="6">
    <source>
        <dbReference type="ARBA" id="ARBA00022840"/>
    </source>
</evidence>
<dbReference type="Gene3D" id="1.10.8.430">
    <property type="entry name" value="Helical domain of apoptotic protease-activating factors"/>
    <property type="match status" value="1"/>
</dbReference>
<feature type="domain" description="NB-ARC" evidence="8">
    <location>
        <begin position="166"/>
        <end position="323"/>
    </location>
</feature>
<feature type="domain" description="Disease resistance protein winged helix" evidence="10">
    <location>
        <begin position="411"/>
        <end position="485"/>
    </location>
</feature>
<dbReference type="Gene3D" id="1.10.10.10">
    <property type="entry name" value="Winged helix-like DNA-binding domain superfamily/Winged helix DNA-binding domain"/>
    <property type="match status" value="1"/>
</dbReference>
<dbReference type="GO" id="GO:0005524">
    <property type="term" value="F:ATP binding"/>
    <property type="evidence" value="ECO:0007669"/>
    <property type="project" value="UniProtKB-KW"/>
</dbReference>
<dbReference type="FunFam" id="1.10.8.430:FF:000003">
    <property type="entry name" value="Probable disease resistance protein At5g66910"/>
    <property type="match status" value="1"/>
</dbReference>
<evidence type="ECO:0000256" key="2">
    <source>
        <dbReference type="ARBA" id="ARBA00022614"/>
    </source>
</evidence>
<comment type="caution">
    <text evidence="12">The sequence shown here is derived from an EMBL/GenBank/DDBJ whole genome shotgun (WGS) entry which is preliminary data.</text>
</comment>
<dbReference type="Proteomes" id="UP000233551">
    <property type="component" value="Unassembled WGS sequence"/>
</dbReference>
<feature type="domain" description="Disease resistance protein At4g27190-like leucine-rich repeats" evidence="9">
    <location>
        <begin position="755"/>
        <end position="866"/>
    </location>
</feature>
<feature type="coiled-coil region" evidence="7">
    <location>
        <begin position="25"/>
        <end position="59"/>
    </location>
</feature>
<gene>
    <name evidence="12" type="ORF">CRG98_030546</name>
</gene>
<evidence type="ECO:0000256" key="5">
    <source>
        <dbReference type="ARBA" id="ARBA00022821"/>
    </source>
</evidence>
<dbReference type="InterPro" id="IPR032675">
    <property type="entry name" value="LRR_dom_sf"/>
</dbReference>
<sequence length="971" mass="112646">MDWASLILDIMIRSWDCTAKCRSYVQDLEENLENLGSTMDELTCKLEDRRREVEQAEQQGLKRTSEVDRWLEKVEVIKKEVPRILERGEQEKQKKCFGGLCTKNCRSCYKLGKVVVKKQSVLRDLLVKSHFNQIAYRPVSARVEERPMDKVVGFESTFEEAWICVEDGSVRSIGMFGMGGVGKTTLLTKIHNELAHSSQDYDAVLWIVVSKQANAEKIQKDVWRKLGLPESELESSNKEDRAPKIFSVLKRMKFILFLDDIWERIDLVSIGIPSTSHQNRFKIIFTTRSEEVCGFMQADRSIKVQCLPTDKALELFQEKVSKETWDAHPDIPELAEKLAGECKCLPLALITVGRAMASKKNPHEWKHAVEVLRHHPATFSGMKNDVFVPLEFSYESLPDETLKRCFLYCTMFPEDYGIRKDDLILLWIAEGFLDEYDHDIHKARDYGESIIGSLTRACLLESIVVVEPFGLVTNVKMHEVVRDMALWIDSEHGVKKNKVVVNENFHAIESDGRSERWKDVETVSLWRDYRSMEWFPTSLSCSNLRTLILRGTQMQILPNGFFSSMPSLRILDLSYNKLLAELPEDIGQLSNLRYLNLGGTPIVKLPIQLKNLKKLRVLLIGVDCECVPKEVISNLHSLRVFRWMHNSGVLTQEQQLSVIDELELKKEVSEVSLSFRFAESVRRLLRSSKLQTRLRSLIVVECLDMTSVTISSLKAKRMEHLSDLYICYCNELEEIKVIDMDEEEGRPDDQHIPHEYYYSKLRNESCFRSLCSVTIAFCNRLKDVTSIVCYAPNLMHLYIHECPSMQELIVNDTEEDKDHNSRQTFLRLATLYLINLDKLESIGRRKLPFPSLKMVSIYECPSLKKLPFDQESVGNSLKEIQGKKEWWDGLQWDDPATKNVFSLKFVEIEQARLHFFRSIHIFLRLTIITLSYFHPCIYVPRHLRPVFGFNLQVEFINDQISTWVRVYNKIF</sequence>
<dbReference type="AlphaFoldDB" id="A0A2I0IYL5"/>
<feature type="domain" description="Disease resistance R13L4/SHOC-2-like LRR" evidence="11">
    <location>
        <begin position="535"/>
        <end position="729"/>
    </location>
</feature>
<dbReference type="PANTHER" id="PTHR33463:SF220">
    <property type="entry name" value="NB-ARC DOMAIN-CONTAINING PROTEIN"/>
    <property type="match status" value="1"/>
</dbReference>
<dbReference type="Pfam" id="PF23598">
    <property type="entry name" value="LRR_14"/>
    <property type="match status" value="1"/>
</dbReference>
<evidence type="ECO:0000256" key="4">
    <source>
        <dbReference type="ARBA" id="ARBA00022741"/>
    </source>
</evidence>
<dbReference type="SMART" id="SM00369">
    <property type="entry name" value="LRR_TYP"/>
    <property type="match status" value="2"/>
</dbReference>
<evidence type="ECO:0000259" key="11">
    <source>
        <dbReference type="Pfam" id="PF23598"/>
    </source>
</evidence>
<keyword evidence="13" id="KW-1185">Reference proteome</keyword>
<keyword evidence="3" id="KW-0677">Repeat</keyword>
<name>A0A2I0IYL5_PUNGR</name>
<dbReference type="Gene3D" id="3.80.10.10">
    <property type="entry name" value="Ribonuclease Inhibitor"/>
    <property type="match status" value="2"/>
</dbReference>
<evidence type="ECO:0000259" key="8">
    <source>
        <dbReference type="Pfam" id="PF00931"/>
    </source>
</evidence>
<dbReference type="Pfam" id="PF00931">
    <property type="entry name" value="NB-ARC"/>
    <property type="match status" value="1"/>
</dbReference>
<proteinExistence type="inferred from homology"/>
<keyword evidence="2" id="KW-0433">Leucine-rich repeat</keyword>
<dbReference type="FunFam" id="3.40.50.300:FF:001091">
    <property type="entry name" value="Probable disease resistance protein At1g61300"/>
    <property type="match status" value="1"/>
</dbReference>
<dbReference type="PANTHER" id="PTHR33463">
    <property type="entry name" value="NB-ARC DOMAIN-CONTAINING PROTEIN-RELATED"/>
    <property type="match status" value="1"/>
</dbReference>
<dbReference type="FunFam" id="1.10.10.10:FF:000322">
    <property type="entry name" value="Probable disease resistance protein At1g63360"/>
    <property type="match status" value="1"/>
</dbReference>
<protein>
    <submittedName>
        <fullName evidence="12">Uncharacterized protein</fullName>
    </submittedName>
</protein>
<dbReference type="InterPro" id="IPR055414">
    <property type="entry name" value="LRR_R13L4/SHOC2-like"/>
</dbReference>
<evidence type="ECO:0000313" key="13">
    <source>
        <dbReference type="Proteomes" id="UP000233551"/>
    </source>
</evidence>
<organism evidence="12 13">
    <name type="scientific">Punica granatum</name>
    <name type="common">Pomegranate</name>
    <dbReference type="NCBI Taxonomy" id="22663"/>
    <lineage>
        <taxon>Eukaryota</taxon>
        <taxon>Viridiplantae</taxon>
        <taxon>Streptophyta</taxon>
        <taxon>Embryophyta</taxon>
        <taxon>Tracheophyta</taxon>
        <taxon>Spermatophyta</taxon>
        <taxon>Magnoliopsida</taxon>
        <taxon>eudicotyledons</taxon>
        <taxon>Gunneridae</taxon>
        <taxon>Pentapetalae</taxon>
        <taxon>rosids</taxon>
        <taxon>malvids</taxon>
        <taxon>Myrtales</taxon>
        <taxon>Lythraceae</taxon>
        <taxon>Punica</taxon>
    </lineage>
</organism>
<dbReference type="SUPFAM" id="SSF52058">
    <property type="entry name" value="L domain-like"/>
    <property type="match status" value="1"/>
</dbReference>
<evidence type="ECO:0000256" key="7">
    <source>
        <dbReference type="SAM" id="Coils"/>
    </source>
</evidence>
<dbReference type="GO" id="GO:0043531">
    <property type="term" value="F:ADP binding"/>
    <property type="evidence" value="ECO:0007669"/>
    <property type="project" value="InterPro"/>
</dbReference>
<dbReference type="GO" id="GO:0006952">
    <property type="term" value="P:defense response"/>
    <property type="evidence" value="ECO:0007669"/>
    <property type="project" value="UniProtKB-KW"/>
</dbReference>
<accession>A0A2I0IYL5</accession>
<dbReference type="EMBL" id="PGOL01002290">
    <property type="protein sequence ID" value="PKI49094.1"/>
    <property type="molecule type" value="Genomic_DNA"/>
</dbReference>
<dbReference type="SUPFAM" id="SSF52540">
    <property type="entry name" value="P-loop containing nucleoside triphosphate hydrolases"/>
    <property type="match status" value="1"/>
</dbReference>
<dbReference type="STRING" id="22663.A0A2I0IYL5"/>
<dbReference type="InterPro" id="IPR002182">
    <property type="entry name" value="NB-ARC"/>
</dbReference>
<evidence type="ECO:0000256" key="3">
    <source>
        <dbReference type="ARBA" id="ARBA00022737"/>
    </source>
</evidence>
<dbReference type="PRINTS" id="PR00364">
    <property type="entry name" value="DISEASERSIST"/>
</dbReference>
<reference evidence="12 13" key="1">
    <citation type="submission" date="2017-11" db="EMBL/GenBank/DDBJ databases">
        <title>De-novo sequencing of pomegranate (Punica granatum L.) genome.</title>
        <authorList>
            <person name="Akparov Z."/>
            <person name="Amiraslanov A."/>
            <person name="Hajiyeva S."/>
            <person name="Abbasov M."/>
            <person name="Kaur K."/>
            <person name="Hamwieh A."/>
            <person name="Solovyev V."/>
            <person name="Salamov A."/>
            <person name="Braich B."/>
            <person name="Kosarev P."/>
            <person name="Mahmoud A."/>
            <person name="Hajiyev E."/>
            <person name="Babayeva S."/>
            <person name="Izzatullayeva V."/>
            <person name="Mammadov A."/>
            <person name="Mammadov A."/>
            <person name="Sharifova S."/>
            <person name="Ojaghi J."/>
            <person name="Eynullazada K."/>
            <person name="Bayramov B."/>
            <person name="Abdulazimova A."/>
            <person name="Shahmuradov I."/>
        </authorList>
    </citation>
    <scope>NUCLEOTIDE SEQUENCE [LARGE SCALE GENOMIC DNA]</scope>
    <source>
        <strain evidence="13">cv. AG2017</strain>
        <tissue evidence="12">Leaf</tissue>
    </source>
</reference>
<keyword evidence="5" id="KW-0611">Plant defense</keyword>
<dbReference type="InterPro" id="IPR027417">
    <property type="entry name" value="P-loop_NTPase"/>
</dbReference>
<keyword evidence="7" id="KW-0175">Coiled coil</keyword>
<dbReference type="InterPro" id="IPR042197">
    <property type="entry name" value="Apaf_helical"/>
</dbReference>
<dbReference type="InterPro" id="IPR003591">
    <property type="entry name" value="Leu-rich_rpt_typical-subtyp"/>
</dbReference>
<dbReference type="Gene3D" id="3.40.50.300">
    <property type="entry name" value="P-loop containing nucleotide triphosphate hydrolases"/>
    <property type="match status" value="1"/>
</dbReference>
<keyword evidence="6" id="KW-0067">ATP-binding</keyword>
<evidence type="ECO:0000256" key="1">
    <source>
        <dbReference type="ARBA" id="ARBA00008894"/>
    </source>
</evidence>
<dbReference type="InterPro" id="IPR036388">
    <property type="entry name" value="WH-like_DNA-bd_sf"/>
</dbReference>
<dbReference type="Pfam" id="PF23247">
    <property type="entry name" value="LRR_RPS2"/>
    <property type="match status" value="1"/>
</dbReference>
<evidence type="ECO:0000313" key="12">
    <source>
        <dbReference type="EMBL" id="PKI49094.1"/>
    </source>
</evidence>
<dbReference type="Pfam" id="PF23559">
    <property type="entry name" value="WHD_DRP"/>
    <property type="match status" value="1"/>
</dbReference>
<keyword evidence="4" id="KW-0547">Nucleotide-binding</keyword>
<dbReference type="InterPro" id="IPR057135">
    <property type="entry name" value="At4g27190-like_LRR"/>
</dbReference>
<dbReference type="InterPro" id="IPR050905">
    <property type="entry name" value="Plant_NBS-LRR"/>
</dbReference>
<evidence type="ECO:0000259" key="10">
    <source>
        <dbReference type="Pfam" id="PF23559"/>
    </source>
</evidence>